<keyword evidence="3" id="KW-1185">Reference proteome</keyword>
<dbReference type="AlphaFoldDB" id="M4BAJ6"/>
<proteinExistence type="predicted"/>
<dbReference type="EnsemblProtists" id="HpaT803306">
    <property type="protein sequence ID" value="HpaP803306"/>
    <property type="gene ID" value="HpaG803306"/>
</dbReference>
<dbReference type="InParanoid" id="M4BAJ6"/>
<reference evidence="2" key="2">
    <citation type="submission" date="2015-06" db="UniProtKB">
        <authorList>
            <consortium name="EnsemblProtists"/>
        </authorList>
    </citation>
    <scope>IDENTIFICATION</scope>
    <source>
        <strain evidence="2">Emoy2</strain>
    </source>
</reference>
<reference evidence="3" key="1">
    <citation type="journal article" date="2010" name="Science">
        <title>Signatures of adaptation to obligate biotrophy in the Hyaloperonospora arabidopsidis genome.</title>
        <authorList>
            <person name="Baxter L."/>
            <person name="Tripathy S."/>
            <person name="Ishaque N."/>
            <person name="Boot N."/>
            <person name="Cabral A."/>
            <person name="Kemen E."/>
            <person name="Thines M."/>
            <person name="Ah-Fong A."/>
            <person name="Anderson R."/>
            <person name="Badejoko W."/>
            <person name="Bittner-Eddy P."/>
            <person name="Boore J.L."/>
            <person name="Chibucos M.C."/>
            <person name="Coates M."/>
            <person name="Dehal P."/>
            <person name="Delehaunty K."/>
            <person name="Dong S."/>
            <person name="Downton P."/>
            <person name="Dumas B."/>
            <person name="Fabro G."/>
            <person name="Fronick C."/>
            <person name="Fuerstenberg S.I."/>
            <person name="Fulton L."/>
            <person name="Gaulin E."/>
            <person name="Govers F."/>
            <person name="Hughes L."/>
            <person name="Humphray S."/>
            <person name="Jiang R.H."/>
            <person name="Judelson H."/>
            <person name="Kamoun S."/>
            <person name="Kyung K."/>
            <person name="Meijer H."/>
            <person name="Minx P."/>
            <person name="Morris P."/>
            <person name="Nelson J."/>
            <person name="Phuntumart V."/>
            <person name="Qutob D."/>
            <person name="Rehmany A."/>
            <person name="Rougon-Cardoso A."/>
            <person name="Ryden P."/>
            <person name="Torto-Alalibo T."/>
            <person name="Studholme D."/>
            <person name="Wang Y."/>
            <person name="Win J."/>
            <person name="Wood J."/>
            <person name="Clifton S.W."/>
            <person name="Rogers J."/>
            <person name="Van den Ackerveken G."/>
            <person name="Jones J.D."/>
            <person name="McDowell J.M."/>
            <person name="Beynon J."/>
            <person name="Tyler B.M."/>
        </authorList>
    </citation>
    <scope>NUCLEOTIDE SEQUENCE [LARGE SCALE GENOMIC DNA]</scope>
    <source>
        <strain evidence="3">Emoy2</strain>
    </source>
</reference>
<sequence length="78" mass="8559">MLPASAQYIRSRSRSVSPSHRLVHCHRRQPNLPQLQNTVGGPPANKDNPRTVGFCGGPIGVTYLFQPISSSKKTCCQK</sequence>
<dbReference type="HOGENOM" id="CLU_2627195_0_0_1"/>
<protein>
    <submittedName>
        <fullName evidence="2">Uncharacterized protein</fullName>
    </submittedName>
</protein>
<dbReference type="EMBL" id="JH598070">
    <property type="status" value="NOT_ANNOTATED_CDS"/>
    <property type="molecule type" value="Genomic_DNA"/>
</dbReference>
<evidence type="ECO:0000313" key="2">
    <source>
        <dbReference type="EnsemblProtists" id="HpaP803306"/>
    </source>
</evidence>
<accession>M4BAJ6</accession>
<evidence type="ECO:0000313" key="3">
    <source>
        <dbReference type="Proteomes" id="UP000011713"/>
    </source>
</evidence>
<name>M4BAJ6_HYAAE</name>
<evidence type="ECO:0000256" key="1">
    <source>
        <dbReference type="SAM" id="MobiDB-lite"/>
    </source>
</evidence>
<dbReference type="VEuPathDB" id="FungiDB:HpaG803306"/>
<organism evidence="2 3">
    <name type="scientific">Hyaloperonospora arabidopsidis (strain Emoy2)</name>
    <name type="common">Downy mildew agent</name>
    <name type="synonym">Peronospora arabidopsidis</name>
    <dbReference type="NCBI Taxonomy" id="559515"/>
    <lineage>
        <taxon>Eukaryota</taxon>
        <taxon>Sar</taxon>
        <taxon>Stramenopiles</taxon>
        <taxon>Oomycota</taxon>
        <taxon>Peronosporomycetes</taxon>
        <taxon>Peronosporales</taxon>
        <taxon>Peronosporaceae</taxon>
        <taxon>Hyaloperonospora</taxon>
    </lineage>
</organism>
<dbReference type="Proteomes" id="UP000011713">
    <property type="component" value="Unassembled WGS sequence"/>
</dbReference>
<feature type="region of interest" description="Disordered" evidence="1">
    <location>
        <begin position="1"/>
        <end position="50"/>
    </location>
</feature>